<dbReference type="WBParaSite" id="ASIM_0001883301-mRNA-1">
    <property type="protein sequence ID" value="ASIM_0001883301-mRNA-1"/>
    <property type="gene ID" value="ASIM_0001883301"/>
</dbReference>
<name>A0A0M3KCY1_ANISI</name>
<comment type="similarity">
    <text evidence="3">Belongs to the OST3/OST6 family.</text>
</comment>
<evidence type="ECO:0000256" key="13">
    <source>
        <dbReference type="SAM" id="SignalP"/>
    </source>
</evidence>
<dbReference type="PANTHER" id="PTHR12692">
    <property type="entry name" value="DOLICHYL-DIPHOSPHOOLIGOSACCHARIDE--PROTEIN GLYCOSYLTRANSFERASE-RELATED"/>
    <property type="match status" value="1"/>
</dbReference>
<evidence type="ECO:0000256" key="9">
    <source>
        <dbReference type="ARBA" id="ARBA00022989"/>
    </source>
</evidence>
<reference evidence="14 15" key="2">
    <citation type="submission" date="2018-11" db="EMBL/GenBank/DDBJ databases">
        <authorList>
            <consortium name="Pathogen Informatics"/>
        </authorList>
    </citation>
    <scope>NUCLEOTIDE SEQUENCE [LARGE SCALE GENOMIC DNA]</scope>
</reference>
<keyword evidence="9" id="KW-1133">Transmembrane helix</keyword>
<evidence type="ECO:0000313" key="14">
    <source>
        <dbReference type="EMBL" id="VDK63885.1"/>
    </source>
</evidence>
<evidence type="ECO:0000256" key="1">
    <source>
        <dbReference type="ARBA" id="ARBA00002791"/>
    </source>
</evidence>
<reference evidence="16" key="1">
    <citation type="submission" date="2017-02" db="UniProtKB">
        <authorList>
            <consortium name="WormBaseParasite"/>
        </authorList>
    </citation>
    <scope>IDENTIFICATION</scope>
</reference>
<protein>
    <submittedName>
        <fullName evidence="16">Thioredoxin domain-containing protein</fullName>
    </submittedName>
</protein>
<comment type="subcellular location">
    <subcellularLocation>
        <location evidence="2">Endoplasmic reticulum membrane</location>
        <topology evidence="2">Multi-pass membrane protein</topology>
    </subcellularLocation>
</comment>
<organism evidence="16">
    <name type="scientific">Anisakis simplex</name>
    <name type="common">Herring worm</name>
    <dbReference type="NCBI Taxonomy" id="6269"/>
    <lineage>
        <taxon>Eukaryota</taxon>
        <taxon>Metazoa</taxon>
        <taxon>Ecdysozoa</taxon>
        <taxon>Nematoda</taxon>
        <taxon>Chromadorea</taxon>
        <taxon>Rhabditida</taxon>
        <taxon>Spirurina</taxon>
        <taxon>Ascaridomorpha</taxon>
        <taxon>Ascaridoidea</taxon>
        <taxon>Anisakidae</taxon>
        <taxon>Anisakis</taxon>
        <taxon>Anisakis simplex complex</taxon>
    </lineage>
</organism>
<keyword evidence="6 13" id="KW-0732">Signal</keyword>
<dbReference type="SUPFAM" id="SSF52833">
    <property type="entry name" value="Thioredoxin-like"/>
    <property type="match status" value="1"/>
</dbReference>
<keyword evidence="8" id="KW-0460">Magnesium</keyword>
<evidence type="ECO:0000256" key="5">
    <source>
        <dbReference type="ARBA" id="ARBA00022692"/>
    </source>
</evidence>
<evidence type="ECO:0000256" key="7">
    <source>
        <dbReference type="ARBA" id="ARBA00022824"/>
    </source>
</evidence>
<evidence type="ECO:0000256" key="10">
    <source>
        <dbReference type="ARBA" id="ARBA00023136"/>
    </source>
</evidence>
<dbReference type="GO" id="GO:0018279">
    <property type="term" value="P:protein N-linked glycosylation via asparagine"/>
    <property type="evidence" value="ECO:0007669"/>
    <property type="project" value="TreeGrafter"/>
</dbReference>
<feature type="chain" id="PRO_5043121399" evidence="13">
    <location>
        <begin position="19"/>
        <end position="172"/>
    </location>
</feature>
<keyword evidence="10" id="KW-0472">Membrane</keyword>
<dbReference type="InterPro" id="IPR021149">
    <property type="entry name" value="OligosaccharylTrfase_OST3/OST6"/>
</dbReference>
<feature type="signal peptide" evidence="13">
    <location>
        <begin position="1"/>
        <end position="18"/>
    </location>
</feature>
<keyword evidence="5" id="KW-0812">Transmembrane</keyword>
<sequence length="172" mass="20199">MQCFYWVLAALLVGEVTCQKGMSLDEKVRTLQEWMYKRPLVNLNMDRWKSYVRSSPRNYSMIVMFTALSASVNCHICKPAYDEFYIMANSYRYAYPELKALYFAIVDYEEAPQVFQSMNLNVAPVLLHFPAKGSRKKADQMDFTRQGFDADSMAKFVFDRTEIQVIPIRMFR</sequence>
<keyword evidence="7" id="KW-0256">Endoplasmic reticulum</keyword>
<dbReference type="GO" id="GO:0008250">
    <property type="term" value="C:oligosaccharyltransferase complex"/>
    <property type="evidence" value="ECO:0007669"/>
    <property type="project" value="TreeGrafter"/>
</dbReference>
<dbReference type="Proteomes" id="UP000267096">
    <property type="component" value="Unassembled WGS sequence"/>
</dbReference>
<evidence type="ECO:0000313" key="15">
    <source>
        <dbReference type="Proteomes" id="UP000267096"/>
    </source>
</evidence>
<keyword evidence="15" id="KW-1185">Reference proteome</keyword>
<gene>
    <name evidence="14" type="ORF">ASIM_LOCUS18229</name>
</gene>
<evidence type="ECO:0000256" key="12">
    <source>
        <dbReference type="ARBA" id="ARBA00043952"/>
    </source>
</evidence>
<comment type="function">
    <text evidence="1">Subunit of the oligosaccharyl transferase (OST) complex that catalyzes the initial transfer of a defined glycan (Glc(3)Man(9)GlcNAc(2) in eukaryotes) from the lipid carrier dolichol-pyrophosphate to an asparagine residue within an Asn-X-Ser/Thr consensus motif in nascent polypeptide chains, the first step in protein N-glycosylation. N-glycosylation occurs cotranslationally and the complex associates with the Sec61 complex at the channel-forming translocon complex that mediates protein translocation across the endoplasmic reticulum (ER). All subunits are required for a maximal enzyme activity.</text>
</comment>
<evidence type="ECO:0000256" key="6">
    <source>
        <dbReference type="ARBA" id="ARBA00022729"/>
    </source>
</evidence>
<evidence type="ECO:0000256" key="2">
    <source>
        <dbReference type="ARBA" id="ARBA00004477"/>
    </source>
</evidence>
<comment type="pathway">
    <text evidence="12">Protein modification.</text>
</comment>
<dbReference type="OrthoDB" id="67566at2759"/>
<evidence type="ECO:0000313" key="16">
    <source>
        <dbReference type="WBParaSite" id="ASIM_0001883301-mRNA-1"/>
    </source>
</evidence>
<dbReference type="EMBL" id="UYRR01035201">
    <property type="protein sequence ID" value="VDK63885.1"/>
    <property type="molecule type" value="Genomic_DNA"/>
</dbReference>
<dbReference type="GO" id="GO:0015693">
    <property type="term" value="P:magnesium ion transport"/>
    <property type="evidence" value="ECO:0007669"/>
    <property type="project" value="UniProtKB-ARBA"/>
</dbReference>
<dbReference type="Pfam" id="PF04756">
    <property type="entry name" value="OST3_OST6"/>
    <property type="match status" value="1"/>
</dbReference>
<dbReference type="Gene3D" id="3.40.30.10">
    <property type="entry name" value="Glutaredoxin"/>
    <property type="match status" value="1"/>
</dbReference>
<evidence type="ECO:0000256" key="11">
    <source>
        <dbReference type="ARBA" id="ARBA00023157"/>
    </source>
</evidence>
<dbReference type="AlphaFoldDB" id="A0A0M3KCY1"/>
<evidence type="ECO:0000256" key="3">
    <source>
        <dbReference type="ARBA" id="ARBA00009561"/>
    </source>
</evidence>
<accession>A0A0M3KCY1</accession>
<dbReference type="FunFam" id="3.40.30.10:FF:000009">
    <property type="entry name" value="Tumor suppressor candidate 3"/>
    <property type="match status" value="1"/>
</dbReference>
<keyword evidence="11" id="KW-1015">Disulfide bond</keyword>
<proteinExistence type="inferred from homology"/>
<keyword evidence="4" id="KW-0813">Transport</keyword>
<evidence type="ECO:0000256" key="8">
    <source>
        <dbReference type="ARBA" id="ARBA00022842"/>
    </source>
</evidence>
<evidence type="ECO:0000256" key="4">
    <source>
        <dbReference type="ARBA" id="ARBA00022448"/>
    </source>
</evidence>
<dbReference type="InterPro" id="IPR036249">
    <property type="entry name" value="Thioredoxin-like_sf"/>
</dbReference>
<dbReference type="PANTHER" id="PTHR12692:SF0">
    <property type="entry name" value="GH11935P"/>
    <property type="match status" value="1"/>
</dbReference>